<evidence type="ECO:0000313" key="1">
    <source>
        <dbReference type="EMBL" id="KAJ2805608.1"/>
    </source>
</evidence>
<sequence length="70" mass="7730">MGVYLRALFVIFGGLVGGSVGLYYQGKEEKRLAELRQLKLQEMQRLNRGSLPSGSGVTASRDDNPDDSKR</sequence>
<dbReference type="Proteomes" id="UP001140087">
    <property type="component" value="Unassembled WGS sequence"/>
</dbReference>
<name>A0ACC1LDY4_9FUNG</name>
<gene>
    <name evidence="1" type="ORF">H4R21_001197</name>
</gene>
<accession>A0ACC1LDY4</accession>
<evidence type="ECO:0000313" key="2">
    <source>
        <dbReference type="Proteomes" id="UP001140087"/>
    </source>
</evidence>
<reference evidence="1" key="1">
    <citation type="submission" date="2022-07" db="EMBL/GenBank/DDBJ databases">
        <title>Phylogenomic reconstructions and comparative analyses of Kickxellomycotina fungi.</title>
        <authorList>
            <person name="Reynolds N.K."/>
            <person name="Stajich J.E."/>
            <person name="Barry K."/>
            <person name="Grigoriev I.V."/>
            <person name="Crous P."/>
            <person name="Smith M.E."/>
        </authorList>
    </citation>
    <scope>NUCLEOTIDE SEQUENCE</scope>
    <source>
        <strain evidence="1">BCRC 34780</strain>
    </source>
</reference>
<protein>
    <submittedName>
        <fullName evidence="1">Uncharacterized protein</fullName>
    </submittedName>
</protein>
<proteinExistence type="predicted"/>
<comment type="caution">
    <text evidence="1">The sequence shown here is derived from an EMBL/GenBank/DDBJ whole genome shotgun (WGS) entry which is preliminary data.</text>
</comment>
<keyword evidence="2" id="KW-1185">Reference proteome</keyword>
<dbReference type="EMBL" id="JANBUN010000228">
    <property type="protein sequence ID" value="KAJ2805608.1"/>
    <property type="molecule type" value="Genomic_DNA"/>
</dbReference>
<organism evidence="1 2">
    <name type="scientific">Coemansia helicoidea</name>
    <dbReference type="NCBI Taxonomy" id="1286919"/>
    <lineage>
        <taxon>Eukaryota</taxon>
        <taxon>Fungi</taxon>
        <taxon>Fungi incertae sedis</taxon>
        <taxon>Zoopagomycota</taxon>
        <taxon>Kickxellomycotina</taxon>
        <taxon>Kickxellomycetes</taxon>
        <taxon>Kickxellales</taxon>
        <taxon>Kickxellaceae</taxon>
        <taxon>Coemansia</taxon>
    </lineage>
</organism>